<protein>
    <recommendedName>
        <fullName evidence="2">CAAX prenyl protease 2/Lysostaphin resistance protein A-like domain-containing protein</fullName>
    </recommendedName>
</protein>
<feature type="transmembrane region" description="Helical" evidence="1">
    <location>
        <begin position="196"/>
        <end position="216"/>
    </location>
</feature>
<dbReference type="InterPro" id="IPR003675">
    <property type="entry name" value="Rce1/LyrA-like_dom"/>
</dbReference>
<name>A0ABR4Z5Y6_9NOCA</name>
<keyword evidence="4" id="KW-1185">Reference proteome</keyword>
<feature type="transmembrane region" description="Helical" evidence="1">
    <location>
        <begin position="138"/>
        <end position="159"/>
    </location>
</feature>
<gene>
    <name evidence="3" type="ORF">FG87_36840</name>
</gene>
<reference evidence="3 4" key="1">
    <citation type="journal article" date="2014" name="Int. J. Syst. Evol. Microbiol.">
        <title>Nocardia vulneris sp. nov., isolated from wounds of human patients in North America.</title>
        <authorList>
            <person name="Lasker B.A."/>
            <person name="Bell M."/>
            <person name="Klenk H.P."/>
            <person name="Sproer C."/>
            <person name="Schumann C."/>
            <person name="Schumann P."/>
            <person name="Brown J.M."/>
        </authorList>
    </citation>
    <scope>NUCLEOTIDE SEQUENCE [LARGE SCALE GENOMIC DNA]</scope>
    <source>
        <strain evidence="3 4">W9851</strain>
    </source>
</reference>
<accession>A0ABR4Z5Y6</accession>
<feature type="transmembrane region" description="Helical" evidence="1">
    <location>
        <begin position="251"/>
        <end position="270"/>
    </location>
</feature>
<proteinExistence type="predicted"/>
<evidence type="ECO:0000256" key="1">
    <source>
        <dbReference type="SAM" id="Phobius"/>
    </source>
</evidence>
<keyword evidence="1" id="KW-1133">Transmembrane helix</keyword>
<dbReference type="EMBL" id="JNFP01000068">
    <property type="protein sequence ID" value="KIA60469.1"/>
    <property type="molecule type" value="Genomic_DNA"/>
</dbReference>
<keyword evidence="1" id="KW-0812">Transmembrane</keyword>
<feature type="domain" description="CAAX prenyl protease 2/Lysostaphin resistance protein A-like" evidence="2">
    <location>
        <begin position="164"/>
        <end position="262"/>
    </location>
</feature>
<evidence type="ECO:0000313" key="4">
    <source>
        <dbReference type="Proteomes" id="UP000031364"/>
    </source>
</evidence>
<feature type="transmembrane region" description="Helical" evidence="1">
    <location>
        <begin position="222"/>
        <end position="244"/>
    </location>
</feature>
<comment type="caution">
    <text evidence="3">The sequence shown here is derived from an EMBL/GenBank/DDBJ whole genome shotgun (WGS) entry which is preliminary data.</text>
</comment>
<dbReference type="Pfam" id="PF02517">
    <property type="entry name" value="Rce1-like"/>
    <property type="match status" value="1"/>
</dbReference>
<feature type="transmembrane region" description="Helical" evidence="1">
    <location>
        <begin position="105"/>
        <end position="126"/>
    </location>
</feature>
<dbReference type="Proteomes" id="UP000031364">
    <property type="component" value="Unassembled WGS sequence"/>
</dbReference>
<organism evidence="3 4">
    <name type="scientific">Nocardia vulneris</name>
    <dbReference type="NCBI Taxonomy" id="1141657"/>
    <lineage>
        <taxon>Bacteria</taxon>
        <taxon>Bacillati</taxon>
        <taxon>Actinomycetota</taxon>
        <taxon>Actinomycetes</taxon>
        <taxon>Mycobacteriales</taxon>
        <taxon>Nocardiaceae</taxon>
        <taxon>Nocardia</taxon>
    </lineage>
</organism>
<evidence type="ECO:0000313" key="3">
    <source>
        <dbReference type="EMBL" id="KIA60469.1"/>
    </source>
</evidence>
<feature type="transmembrane region" description="Helical" evidence="1">
    <location>
        <begin position="44"/>
        <end position="62"/>
    </location>
</feature>
<dbReference type="RefSeq" id="WP_043680216.1">
    <property type="nucleotide sequence ID" value="NZ_BDCI01000031.1"/>
</dbReference>
<sequence>MGTRRIDKVLLAAGVAAFLAALLTLIATGHTALRYSADSDDTVPLWTVWVTVGAALAMARLVPPKQRGEGPAVDSRVLARQGWWLYALGALFAIGFYLSGGDDLWFLGLKCTLLLAIPLLLRLVSWREWYRIGTRGRWLRPAPAVLTFLVLVTVFHPSFTGTPPPIVLVVFLFVLNAVLEEIFYRIWLQTRLEARYGRWPAILLTSLLWAGWHVAIQGGNGFGVDLATVVARLGAEGLFFGYLWSRYRNPWLLFVVHGVTNASVGMLAAML</sequence>
<feature type="transmembrane region" description="Helical" evidence="1">
    <location>
        <begin position="83"/>
        <end position="99"/>
    </location>
</feature>
<keyword evidence="1" id="KW-0472">Membrane</keyword>
<evidence type="ECO:0000259" key="2">
    <source>
        <dbReference type="Pfam" id="PF02517"/>
    </source>
</evidence>
<feature type="transmembrane region" description="Helical" evidence="1">
    <location>
        <begin position="165"/>
        <end position="184"/>
    </location>
</feature>